<dbReference type="PANTHER" id="PTHR33991:SF1">
    <property type="entry name" value="DNA REPAIR PROTEIN RECO"/>
    <property type="match status" value="1"/>
</dbReference>
<dbReference type="SUPFAM" id="SSF57863">
    <property type="entry name" value="ArfGap/RecO-like zinc finger"/>
    <property type="match status" value="1"/>
</dbReference>
<dbReference type="Proteomes" id="UP001169760">
    <property type="component" value="Unassembled WGS sequence"/>
</dbReference>
<dbReference type="GO" id="GO:0006310">
    <property type="term" value="P:DNA recombination"/>
    <property type="evidence" value="ECO:0007669"/>
    <property type="project" value="UniProtKB-UniRule"/>
</dbReference>
<dbReference type="InterPro" id="IPR037278">
    <property type="entry name" value="ARFGAP/RecO"/>
</dbReference>
<proteinExistence type="inferred from homology"/>
<dbReference type="SUPFAM" id="SSF50249">
    <property type="entry name" value="Nucleic acid-binding proteins"/>
    <property type="match status" value="1"/>
</dbReference>
<dbReference type="RefSeq" id="WP_303490093.1">
    <property type="nucleotide sequence ID" value="NZ_JAUOPB010000001.1"/>
</dbReference>
<dbReference type="AlphaFoldDB" id="A0AAW7WZY1"/>
<keyword evidence="5 8" id="KW-0233">DNA recombination</keyword>
<dbReference type="GO" id="GO:0043590">
    <property type="term" value="C:bacterial nucleoid"/>
    <property type="evidence" value="ECO:0007669"/>
    <property type="project" value="TreeGrafter"/>
</dbReference>
<dbReference type="InterPro" id="IPR022572">
    <property type="entry name" value="DNA_rep/recomb_RecO_N"/>
</dbReference>
<dbReference type="InterPro" id="IPR012340">
    <property type="entry name" value="NA-bd_OB-fold"/>
</dbReference>
<dbReference type="Gene3D" id="2.40.50.140">
    <property type="entry name" value="Nucleic acid-binding proteins"/>
    <property type="match status" value="1"/>
</dbReference>
<evidence type="ECO:0000313" key="11">
    <source>
        <dbReference type="Proteomes" id="UP001169760"/>
    </source>
</evidence>
<evidence type="ECO:0000259" key="9">
    <source>
        <dbReference type="Pfam" id="PF11967"/>
    </source>
</evidence>
<evidence type="ECO:0000256" key="7">
    <source>
        <dbReference type="ARBA" id="ARBA00033409"/>
    </source>
</evidence>
<evidence type="ECO:0000256" key="4">
    <source>
        <dbReference type="ARBA" id="ARBA00022763"/>
    </source>
</evidence>
<dbReference type="NCBIfam" id="TIGR00613">
    <property type="entry name" value="reco"/>
    <property type="match status" value="1"/>
</dbReference>
<keyword evidence="6 8" id="KW-0234">DNA repair</keyword>
<dbReference type="EMBL" id="JAUOPB010000001">
    <property type="protein sequence ID" value="MDO6420948.1"/>
    <property type="molecule type" value="Genomic_DNA"/>
</dbReference>
<evidence type="ECO:0000256" key="2">
    <source>
        <dbReference type="ARBA" id="ARBA00007452"/>
    </source>
</evidence>
<dbReference type="InterPro" id="IPR042242">
    <property type="entry name" value="RecO_C"/>
</dbReference>
<sequence length="235" mass="26031">MSTYMSDDVTDNAYILHSRAYTDSRIIIEFFTENHGRVAGIFRLPSKKRHFKPQSFTLYTIHWRWGAELKTILFLDPIANAEALVGKASYCGLYLNELILRLLSKEDPSPEIFAAYSAVLKGLVGGQELEAPLRHFELGILAELGYAVDFDFDSSGNPIAASSSVVYLFKVGEGFSLYSVGQKQVGHVYSGAVLRDISARNFSNTPVKNAAKQICRACLAPLLGAKPLKSRELFL</sequence>
<dbReference type="Gene3D" id="1.20.1440.120">
    <property type="entry name" value="Recombination protein O, C-terminal domain"/>
    <property type="match status" value="1"/>
</dbReference>
<keyword evidence="4 8" id="KW-0227">DNA damage</keyword>
<feature type="domain" description="DNA replication/recombination mediator RecO N-terminal" evidence="9">
    <location>
        <begin position="5"/>
        <end position="78"/>
    </location>
</feature>
<dbReference type="InterPro" id="IPR003717">
    <property type="entry name" value="RecO"/>
</dbReference>
<dbReference type="HAMAP" id="MF_00201">
    <property type="entry name" value="RecO"/>
    <property type="match status" value="1"/>
</dbReference>
<evidence type="ECO:0000256" key="8">
    <source>
        <dbReference type="HAMAP-Rule" id="MF_00201"/>
    </source>
</evidence>
<evidence type="ECO:0000256" key="1">
    <source>
        <dbReference type="ARBA" id="ARBA00003065"/>
    </source>
</evidence>
<gene>
    <name evidence="8 10" type="primary">recO</name>
    <name evidence="10" type="ORF">Q4521_00530</name>
</gene>
<comment type="similarity">
    <text evidence="2 8">Belongs to the RecO family.</text>
</comment>
<comment type="caution">
    <text evidence="10">The sequence shown here is derived from an EMBL/GenBank/DDBJ whole genome shotgun (WGS) entry which is preliminary data.</text>
</comment>
<comment type="function">
    <text evidence="1 8">Involved in DNA repair and RecF pathway recombination.</text>
</comment>
<dbReference type="Pfam" id="PF02565">
    <property type="entry name" value="RecO_C"/>
    <property type="match status" value="1"/>
</dbReference>
<evidence type="ECO:0000256" key="5">
    <source>
        <dbReference type="ARBA" id="ARBA00023172"/>
    </source>
</evidence>
<dbReference type="Pfam" id="PF11967">
    <property type="entry name" value="RecO_N"/>
    <property type="match status" value="1"/>
</dbReference>
<dbReference type="GO" id="GO:0006302">
    <property type="term" value="P:double-strand break repair"/>
    <property type="evidence" value="ECO:0007669"/>
    <property type="project" value="TreeGrafter"/>
</dbReference>
<accession>A0AAW7WZY1</accession>
<dbReference type="PANTHER" id="PTHR33991">
    <property type="entry name" value="DNA REPAIR PROTEIN RECO"/>
    <property type="match status" value="1"/>
</dbReference>
<evidence type="ECO:0000256" key="6">
    <source>
        <dbReference type="ARBA" id="ARBA00023204"/>
    </source>
</evidence>
<organism evidence="10 11">
    <name type="scientific">Saccharophagus degradans</name>
    <dbReference type="NCBI Taxonomy" id="86304"/>
    <lineage>
        <taxon>Bacteria</taxon>
        <taxon>Pseudomonadati</taxon>
        <taxon>Pseudomonadota</taxon>
        <taxon>Gammaproteobacteria</taxon>
        <taxon>Cellvibrionales</taxon>
        <taxon>Cellvibrionaceae</taxon>
        <taxon>Saccharophagus</taxon>
    </lineage>
</organism>
<evidence type="ECO:0000313" key="10">
    <source>
        <dbReference type="EMBL" id="MDO6420948.1"/>
    </source>
</evidence>
<name>A0AAW7WZY1_9GAMM</name>
<evidence type="ECO:0000256" key="3">
    <source>
        <dbReference type="ARBA" id="ARBA00021310"/>
    </source>
</evidence>
<reference evidence="10" key="1">
    <citation type="submission" date="2023-07" db="EMBL/GenBank/DDBJ databases">
        <title>Genome content predicts the carbon catabolic preferences of heterotrophic bacteria.</title>
        <authorList>
            <person name="Gralka M."/>
        </authorList>
    </citation>
    <scope>NUCLEOTIDE SEQUENCE</scope>
    <source>
        <strain evidence="10">I3M17_2</strain>
    </source>
</reference>
<protein>
    <recommendedName>
        <fullName evidence="3 8">DNA repair protein RecO</fullName>
    </recommendedName>
    <alternativeName>
        <fullName evidence="7 8">Recombination protein O</fullName>
    </alternativeName>
</protein>